<dbReference type="Proteomes" id="UP000001870">
    <property type="component" value="Chromosome"/>
</dbReference>
<evidence type="ECO:0000256" key="1">
    <source>
        <dbReference type="SAM" id="Coils"/>
    </source>
</evidence>
<evidence type="ECO:0000313" key="4">
    <source>
        <dbReference type="Proteomes" id="UP000001870"/>
    </source>
</evidence>
<sequence>MDPKNNQPSVGELNDFGGTVDELDTENYDSGEIDRGDVIEDTPEIEDVQPEDTPASDTSGEPENTDIPEDDGSEGDQAPDPDDGSESREEAPVGNKIPYDRFKKESEKRKAAEEKLSGFEEKFRLLQEQLDRMSAPESKEPDPEPAEPELDLNAELTEALNGALDGNVADAATKIAELIQKTNAKAVKDATKSSTETIQTMTAAEKAQALLNEEANRLVAEYDVLNKESENFNSDILQEVLDIRDAFIAKGEPGHLALKRASDITLRLHGISGKQEQQKQEAPPPPQKDIKKNVEAAIKTPPRSTGELETGKTRRSIEEIPEAEFEKLSEEDLRRLRGDIL</sequence>
<evidence type="ECO:0000256" key="2">
    <source>
        <dbReference type="SAM" id="MobiDB-lite"/>
    </source>
</evidence>
<accession>F2GC99</accession>
<feature type="coiled-coil region" evidence="1">
    <location>
        <begin position="201"/>
        <end position="228"/>
    </location>
</feature>
<keyword evidence="1" id="KW-0175">Coiled coil</keyword>
<feature type="compositionally biased region" description="Basic and acidic residues" evidence="2">
    <location>
        <begin position="309"/>
        <end position="323"/>
    </location>
</feature>
<feature type="compositionally biased region" description="Acidic residues" evidence="2">
    <location>
        <begin position="39"/>
        <end position="50"/>
    </location>
</feature>
<evidence type="ECO:0000313" key="3">
    <source>
        <dbReference type="EMBL" id="AEA99055.1"/>
    </source>
</evidence>
<protein>
    <submittedName>
        <fullName evidence="3">Uncharacterized protein</fullName>
    </submittedName>
</protein>
<gene>
    <name evidence="3" type="ordered locus">MADE_1014605</name>
</gene>
<dbReference type="AlphaFoldDB" id="F2GC99"/>
<dbReference type="KEGG" id="amc:MADE_1014605"/>
<dbReference type="EMBL" id="CP001103">
    <property type="protein sequence ID" value="AEA99055.1"/>
    <property type="molecule type" value="Genomic_DNA"/>
</dbReference>
<name>F2GC99_ALTMD</name>
<dbReference type="RefSeq" id="WP_012519347.1">
    <property type="nucleotide sequence ID" value="NC_011138.3"/>
</dbReference>
<feature type="compositionally biased region" description="Acidic residues" evidence="2">
    <location>
        <begin position="21"/>
        <end position="31"/>
    </location>
</feature>
<proteinExistence type="predicted"/>
<feature type="compositionally biased region" description="Acidic residues" evidence="2">
    <location>
        <begin position="63"/>
        <end position="84"/>
    </location>
</feature>
<keyword evidence="4" id="KW-1185">Reference proteome</keyword>
<feature type="region of interest" description="Disordered" evidence="2">
    <location>
        <begin position="1"/>
        <end position="151"/>
    </location>
</feature>
<dbReference type="HOGENOM" id="CLU_812902_0_0_6"/>
<feature type="compositionally biased region" description="Basic and acidic residues" evidence="2">
    <location>
        <begin position="98"/>
        <end position="131"/>
    </location>
</feature>
<organism evidence="3 4">
    <name type="scientific">Alteromonas mediterranea (strain DSM 17117 / CIP 110805 / LMG 28347 / Deep ecotype)</name>
    <dbReference type="NCBI Taxonomy" id="1774373"/>
    <lineage>
        <taxon>Bacteria</taxon>
        <taxon>Pseudomonadati</taxon>
        <taxon>Pseudomonadota</taxon>
        <taxon>Gammaproteobacteria</taxon>
        <taxon>Alteromonadales</taxon>
        <taxon>Alteromonadaceae</taxon>
        <taxon>Alteromonas/Salinimonas group</taxon>
        <taxon>Alteromonas</taxon>
    </lineage>
</organism>
<reference evidence="3 4" key="1">
    <citation type="journal article" date="2008" name="ISME J.">
        <title>Comparative genomics of two ecotypes of the marine planktonic copiotroph Alteromonas macleodii suggests alternative lifestyles associated with different kinds of particulate organic matter.</title>
        <authorList>
            <person name="Ivars-Martinez E."/>
            <person name="Martin-Cuadrado A.B."/>
            <person name="D'Auria G."/>
            <person name="Mira A."/>
            <person name="Ferriera S."/>
            <person name="Johnson J."/>
            <person name="Friedman R."/>
            <person name="Rodriguez-Valera F."/>
        </authorList>
    </citation>
    <scope>NUCLEOTIDE SEQUENCE [LARGE SCALE GENOMIC DNA]</scope>
    <source>
        <strain evidence="4">DSM 17117 / CIP 110805 / LMG 28347 / Deep ecotype</strain>
    </source>
</reference>
<feature type="region of interest" description="Disordered" evidence="2">
    <location>
        <begin position="269"/>
        <end position="323"/>
    </location>
</feature>
<reference evidence="3 4" key="2">
    <citation type="journal article" date="2015" name="Antonie Van Leeuwenhoek">
        <title>Ecophysiological diversity of a novel member of the genus Alteromonas, and description of Alteromonas mediterranea sp. nov.</title>
        <authorList>
            <person name="Ivanova E.P."/>
            <person name="Lopez-Perez M."/>
            <person name="Zabalos M."/>
            <person name="Nguyen S.H."/>
            <person name="Webb H.K."/>
            <person name="Ryan J."/>
            <person name="Lagutin K."/>
            <person name="Vyssotski M."/>
            <person name="Crawford R.J."/>
            <person name="Rodriguez-Valera F."/>
        </authorList>
    </citation>
    <scope>NUCLEOTIDE SEQUENCE [LARGE SCALE GENOMIC DNA]</scope>
    <source>
        <strain evidence="4">DSM 17117 / CIP 110805 / LMG 28347 / Deep ecotype</strain>
    </source>
</reference>